<keyword evidence="2" id="KW-0560">Oxidoreductase</keyword>
<sequence length="137" mass="15441">MNPTPRDYHDIPGTYVFDGAHQRKGYWLNMFCKSLDLAANRERFRAAPADYLAGFPMTDAQRDAVLLRDWLGLLRLGGNIYYTFKLAIFDGLSMQHVGAAMSGTGMTVDDFRQMMVSGGRPAEGMRSRRENREACHG</sequence>
<dbReference type="InterPro" id="IPR011986">
    <property type="entry name" value="Xdiol_dOase_LigA"/>
</dbReference>
<dbReference type="SUPFAM" id="SSF48076">
    <property type="entry name" value="LigA subunit of an aromatic-ring-opening dioxygenase LigAB"/>
    <property type="match status" value="1"/>
</dbReference>
<organism evidence="2 3">
    <name type="scientific">Hydrogenophaga intermedia</name>
    <dbReference type="NCBI Taxonomy" id="65786"/>
    <lineage>
        <taxon>Bacteria</taxon>
        <taxon>Pseudomonadati</taxon>
        <taxon>Pseudomonadota</taxon>
        <taxon>Betaproteobacteria</taxon>
        <taxon>Burkholderiales</taxon>
        <taxon>Comamonadaceae</taxon>
        <taxon>Hydrogenophaga</taxon>
    </lineage>
</organism>
<evidence type="ECO:0000313" key="2">
    <source>
        <dbReference type="EMBL" id="CDN90065.1"/>
    </source>
</evidence>
<gene>
    <name evidence="2" type="ORF">BN948_04506</name>
</gene>
<proteinExistence type="predicted"/>
<dbReference type="GO" id="GO:0018579">
    <property type="term" value="F:protocatechuate 4,5-dioxygenase activity"/>
    <property type="evidence" value="ECO:0007669"/>
    <property type="project" value="UniProtKB-EC"/>
</dbReference>
<dbReference type="InterPro" id="IPR014159">
    <property type="entry name" value="PCA_LigA"/>
</dbReference>
<reference evidence="3" key="2">
    <citation type="submission" date="2014-11" db="EMBL/GenBank/DDBJ databases">
        <title>Draft genome sequence of Hydrogenophaga intermedia S1.</title>
        <authorList>
            <person name="Gan H.M."/>
            <person name="Chew T.H."/>
            <person name="Stolz A."/>
        </authorList>
    </citation>
    <scope>NUCLEOTIDE SEQUENCE [LARGE SCALE GENOMIC DNA]</scope>
    <source>
        <strain evidence="3">S1</strain>
    </source>
</reference>
<feature type="domain" description="Extradiol ring-cleavage dioxygenase LigAB LigA subunit" evidence="1">
    <location>
        <begin position="28"/>
        <end position="116"/>
    </location>
</feature>
<dbReference type="EMBL" id="CCAE010000063">
    <property type="protein sequence ID" value="CDN90065.1"/>
    <property type="molecule type" value="Genomic_DNA"/>
</dbReference>
<name>A0A1L1PXM2_HYDIT</name>
<protein>
    <submittedName>
        <fullName evidence="2">Protocatechuate-alpha chain</fullName>
        <ecNumber evidence="2">1.13.11.8</ecNumber>
    </submittedName>
</protein>
<dbReference type="InterPro" id="IPR036622">
    <property type="entry name" value="LigA_sf"/>
</dbReference>
<dbReference type="Pfam" id="PF07746">
    <property type="entry name" value="LigA"/>
    <property type="match status" value="1"/>
</dbReference>
<evidence type="ECO:0000259" key="1">
    <source>
        <dbReference type="Pfam" id="PF07746"/>
    </source>
</evidence>
<reference evidence="3" key="1">
    <citation type="submission" date="2014-02" db="EMBL/GenBank/DDBJ databases">
        <authorList>
            <person name="Gan H."/>
        </authorList>
    </citation>
    <scope>NUCLEOTIDE SEQUENCE [LARGE SCALE GENOMIC DNA]</scope>
    <source>
        <strain evidence="3">S1</strain>
    </source>
</reference>
<dbReference type="AlphaFoldDB" id="A0A1L1PXM2"/>
<dbReference type="Gene3D" id="1.10.700.10">
    <property type="entry name" value="Dioxygenase LigAB, LigA subunit"/>
    <property type="match status" value="1"/>
</dbReference>
<dbReference type="EC" id="1.13.11.8" evidence="2"/>
<evidence type="ECO:0000313" key="3">
    <source>
        <dbReference type="Proteomes" id="UP000028878"/>
    </source>
</evidence>
<accession>A0A1L1PXM2</accession>
<dbReference type="RefSeq" id="WP_009518972.1">
    <property type="nucleotide sequence ID" value="NZ_CCAE010000063.1"/>
</dbReference>
<keyword evidence="3" id="KW-1185">Reference proteome</keyword>
<dbReference type="Proteomes" id="UP000028878">
    <property type="component" value="Unassembled WGS sequence"/>
</dbReference>
<dbReference type="NCBIfam" id="TIGR02792">
    <property type="entry name" value="PCA_ligA"/>
    <property type="match status" value="1"/>
</dbReference>